<evidence type="ECO:0000256" key="10">
    <source>
        <dbReference type="RuleBase" id="RU363063"/>
    </source>
</evidence>
<keyword evidence="6" id="KW-0735">Signal-anchor</keyword>
<dbReference type="GO" id="GO:0016758">
    <property type="term" value="F:hexosyltransferase activity"/>
    <property type="evidence" value="ECO:0007669"/>
    <property type="project" value="InterPro"/>
</dbReference>
<evidence type="ECO:0000256" key="8">
    <source>
        <dbReference type="ARBA" id="ARBA00023034"/>
    </source>
</evidence>
<dbReference type="PANTHER" id="PTHR11214">
    <property type="entry name" value="BETA-1,3-N-ACETYLGLUCOSAMINYLTRANSFERASE"/>
    <property type="match status" value="1"/>
</dbReference>
<organism evidence="11">
    <name type="scientific">Chrysotila carterae</name>
    <name type="common">Marine alga</name>
    <name type="synonym">Syracosphaera carterae</name>
    <dbReference type="NCBI Taxonomy" id="13221"/>
    <lineage>
        <taxon>Eukaryota</taxon>
        <taxon>Haptista</taxon>
        <taxon>Haptophyta</taxon>
        <taxon>Prymnesiophyceae</taxon>
        <taxon>Isochrysidales</taxon>
        <taxon>Isochrysidaceae</taxon>
        <taxon>Chrysotila</taxon>
    </lineage>
</organism>
<comment type="subcellular location">
    <subcellularLocation>
        <location evidence="1 10">Golgi apparatus membrane</location>
        <topology evidence="1 10">Single-pass type II membrane protein</topology>
    </subcellularLocation>
</comment>
<dbReference type="GO" id="GO:0000139">
    <property type="term" value="C:Golgi membrane"/>
    <property type="evidence" value="ECO:0007669"/>
    <property type="project" value="UniProtKB-SubCell"/>
</dbReference>
<keyword evidence="3 10" id="KW-0328">Glycosyltransferase</keyword>
<gene>
    <name evidence="11" type="ORF">PCAR00345_LOCUS40602</name>
</gene>
<evidence type="ECO:0000256" key="5">
    <source>
        <dbReference type="ARBA" id="ARBA00022692"/>
    </source>
</evidence>
<evidence type="ECO:0000256" key="9">
    <source>
        <dbReference type="ARBA" id="ARBA00023136"/>
    </source>
</evidence>
<dbReference type="AlphaFoldDB" id="A0A7S4C6C5"/>
<evidence type="ECO:0000256" key="1">
    <source>
        <dbReference type="ARBA" id="ARBA00004323"/>
    </source>
</evidence>
<evidence type="ECO:0000256" key="3">
    <source>
        <dbReference type="ARBA" id="ARBA00022676"/>
    </source>
</evidence>
<name>A0A7S4C6C5_CHRCT</name>
<keyword evidence="5" id="KW-0812">Transmembrane</keyword>
<evidence type="ECO:0000256" key="7">
    <source>
        <dbReference type="ARBA" id="ARBA00022989"/>
    </source>
</evidence>
<reference evidence="11" key="1">
    <citation type="submission" date="2021-01" db="EMBL/GenBank/DDBJ databases">
        <authorList>
            <person name="Corre E."/>
            <person name="Pelletier E."/>
            <person name="Niang G."/>
            <person name="Scheremetjew M."/>
            <person name="Finn R."/>
            <person name="Kale V."/>
            <person name="Holt S."/>
            <person name="Cochrane G."/>
            <person name="Meng A."/>
            <person name="Brown T."/>
            <person name="Cohen L."/>
        </authorList>
    </citation>
    <scope>NUCLEOTIDE SEQUENCE</scope>
    <source>
        <strain evidence="11">CCMP645</strain>
    </source>
</reference>
<dbReference type="EMBL" id="HBIZ01066187">
    <property type="protein sequence ID" value="CAE0787894.1"/>
    <property type="molecule type" value="Transcribed_RNA"/>
</dbReference>
<evidence type="ECO:0000256" key="4">
    <source>
        <dbReference type="ARBA" id="ARBA00022679"/>
    </source>
</evidence>
<protein>
    <recommendedName>
        <fullName evidence="10">Hexosyltransferase</fullName>
        <ecNumber evidence="10">2.4.1.-</ecNumber>
    </recommendedName>
</protein>
<keyword evidence="7" id="KW-1133">Transmembrane helix</keyword>
<dbReference type="EC" id="2.4.1.-" evidence="10"/>
<comment type="similarity">
    <text evidence="2 10">Belongs to the glycosyltransferase 31 family.</text>
</comment>
<dbReference type="InterPro" id="IPR002659">
    <property type="entry name" value="Glyco_trans_31"/>
</dbReference>
<dbReference type="PANTHER" id="PTHR11214:SF351">
    <property type="entry name" value="BETA-1,3-GALACTOSYLTRANSFERASE PVG3"/>
    <property type="match status" value="1"/>
</dbReference>
<evidence type="ECO:0000256" key="2">
    <source>
        <dbReference type="ARBA" id="ARBA00008661"/>
    </source>
</evidence>
<keyword evidence="4" id="KW-0808">Transferase</keyword>
<evidence type="ECO:0000313" key="11">
    <source>
        <dbReference type="EMBL" id="CAE0787894.1"/>
    </source>
</evidence>
<keyword evidence="9" id="KW-0472">Membrane</keyword>
<proteinExistence type="inferred from homology"/>
<sequence>MASPLMCSEDTAQMHPELVDWSPWLAVFGIFSHDGHANFRSAIRNTYLANAGSNTSISATFAMRGIGAAASTLEEARTHGDITFLPAHANLTRAVGPLVSLRLWFECALARWPAAELIGKADDDAWIHLEGVSAHLRGTLNALRHPPHSMYDKHNSSRPHIYWGFFQTFHWHLQKGSPIGFSHSFGRYTDCSAPLQDAPRSLWEGNSTEIQPSPSSSPHMQQHAKAVTHTGLIGPFSFARGALNFLSRPLVAELLSNTLVRAHWENTEKRNFIKGARLPWEDVYTGLGLSHAIAQRFGAEQHPIAFVDAGNRYVEGWSFTQSDSSIVYHMLTKNPTRFHLLQEWSESHHCHPLASEVKLRCSNPIYRSCIGAEWLRCRDASDNSKCPESFSRLTDLKKLLRSGQWRPRFLQKNSSS</sequence>
<accession>A0A7S4C6C5</accession>
<evidence type="ECO:0000256" key="6">
    <source>
        <dbReference type="ARBA" id="ARBA00022968"/>
    </source>
</evidence>
<keyword evidence="8 10" id="KW-0333">Golgi apparatus</keyword>